<dbReference type="SUPFAM" id="SSF55729">
    <property type="entry name" value="Acyl-CoA N-acyltransferases (Nat)"/>
    <property type="match status" value="1"/>
</dbReference>
<dbReference type="PANTHER" id="PTHR41700">
    <property type="entry name" value="GCN5-RELATED N-ACETYLTRANSFERASE"/>
    <property type="match status" value="1"/>
</dbReference>
<proteinExistence type="predicted"/>
<evidence type="ECO:0000313" key="2">
    <source>
        <dbReference type="EMBL" id="MBB5977273.1"/>
    </source>
</evidence>
<feature type="domain" description="N-acetyltransferase" evidence="1">
    <location>
        <begin position="30"/>
        <end position="178"/>
    </location>
</feature>
<dbReference type="InterPro" id="IPR016181">
    <property type="entry name" value="Acyl_CoA_acyltransferase"/>
</dbReference>
<dbReference type="RefSeq" id="WP_184831130.1">
    <property type="nucleotide sequence ID" value="NZ_BAAAVN010000005.1"/>
</dbReference>
<accession>A0A841DFG0</accession>
<dbReference type="PANTHER" id="PTHR41700:SF1">
    <property type="entry name" value="N-ACETYLTRANSFERASE DOMAIN-CONTAINING PROTEIN"/>
    <property type="match status" value="1"/>
</dbReference>
<protein>
    <submittedName>
        <fullName evidence="2">Putative GNAT superfamily acetyltransferase</fullName>
    </submittedName>
</protein>
<keyword evidence="3" id="KW-1185">Reference proteome</keyword>
<evidence type="ECO:0000313" key="3">
    <source>
        <dbReference type="Proteomes" id="UP000558997"/>
    </source>
</evidence>
<gene>
    <name evidence="2" type="ORF">HDA44_000614</name>
</gene>
<sequence>MTTPLDHPVDPVDLALARERVHQVAADAGVELRLLETVAEFDAASRLLDGIWKPTDGSQQMPVEHLRALTHAGNYAAGAYVGEELVATSVGYFGPPDERYLHSHITGVAEKAQGRGAGYALKLHQRAWALKAGVRTITWTFDPVVRRNAHFNLSKLGARPAEYYVDFYGEVGDLINAGQGSDRLLAAWDLGSERVRAALGEIPDDVGGASPALDDRSGLCAVGAAEGGPVLAAADDRRSAPYVVVETPPDIEALRRHDPHAAFAWRLALRAALADLIGSRARFVGLSPNGSYHFERNAL</sequence>
<dbReference type="CDD" id="cd04301">
    <property type="entry name" value="NAT_SF"/>
    <property type="match status" value="1"/>
</dbReference>
<dbReference type="InterPro" id="IPR038764">
    <property type="entry name" value="GNAT_N_AcTrfase_prd"/>
</dbReference>
<evidence type="ECO:0000259" key="1">
    <source>
        <dbReference type="PROSITE" id="PS51186"/>
    </source>
</evidence>
<dbReference type="PROSITE" id="PS51186">
    <property type="entry name" value="GNAT"/>
    <property type="match status" value="1"/>
</dbReference>
<dbReference type="Gene3D" id="3.40.630.30">
    <property type="match status" value="1"/>
</dbReference>
<comment type="caution">
    <text evidence="2">The sequence shown here is derived from an EMBL/GenBank/DDBJ whole genome shotgun (WGS) entry which is preliminary data.</text>
</comment>
<dbReference type="Pfam" id="PF00583">
    <property type="entry name" value="Acetyltransf_1"/>
    <property type="match status" value="1"/>
</dbReference>
<organism evidence="2 3">
    <name type="scientific">Kribbella solani</name>
    <dbReference type="NCBI Taxonomy" id="236067"/>
    <lineage>
        <taxon>Bacteria</taxon>
        <taxon>Bacillati</taxon>
        <taxon>Actinomycetota</taxon>
        <taxon>Actinomycetes</taxon>
        <taxon>Propionibacteriales</taxon>
        <taxon>Kribbellaceae</taxon>
        <taxon>Kribbella</taxon>
    </lineage>
</organism>
<dbReference type="EMBL" id="JACHNF010000001">
    <property type="protein sequence ID" value="MBB5977273.1"/>
    <property type="molecule type" value="Genomic_DNA"/>
</dbReference>
<reference evidence="2 3" key="1">
    <citation type="submission" date="2020-08" db="EMBL/GenBank/DDBJ databases">
        <title>Sequencing the genomes of 1000 actinobacteria strains.</title>
        <authorList>
            <person name="Klenk H.-P."/>
        </authorList>
    </citation>
    <scope>NUCLEOTIDE SEQUENCE [LARGE SCALE GENOMIC DNA]</scope>
    <source>
        <strain evidence="2 3">DSM 17294</strain>
    </source>
</reference>
<dbReference type="Proteomes" id="UP000558997">
    <property type="component" value="Unassembled WGS sequence"/>
</dbReference>
<dbReference type="AlphaFoldDB" id="A0A841DFG0"/>
<keyword evidence="2" id="KW-0808">Transferase</keyword>
<name>A0A841DFG0_9ACTN</name>
<dbReference type="GO" id="GO:0016747">
    <property type="term" value="F:acyltransferase activity, transferring groups other than amino-acyl groups"/>
    <property type="evidence" value="ECO:0007669"/>
    <property type="project" value="InterPro"/>
</dbReference>
<dbReference type="InterPro" id="IPR000182">
    <property type="entry name" value="GNAT_dom"/>
</dbReference>